<keyword evidence="8" id="KW-1185">Reference proteome</keyword>
<dbReference type="Pfam" id="PF08447">
    <property type="entry name" value="PAS_3"/>
    <property type="match status" value="1"/>
</dbReference>
<keyword evidence="1" id="KW-0597">Phosphoprotein</keyword>
<protein>
    <submittedName>
        <fullName evidence="7">PAS domain S-box-containing protein/diguanylate cyclase (GGDEF)-like protein</fullName>
    </submittedName>
</protein>
<feature type="domain" description="Response regulatory" evidence="3">
    <location>
        <begin position="11"/>
        <end position="130"/>
    </location>
</feature>
<dbReference type="InterPro" id="IPR052155">
    <property type="entry name" value="Biofilm_reg_signaling"/>
</dbReference>
<feature type="coiled-coil region" evidence="2">
    <location>
        <begin position="135"/>
        <end position="162"/>
    </location>
</feature>
<dbReference type="PROSITE" id="PS50113">
    <property type="entry name" value="PAC"/>
    <property type="match status" value="1"/>
</dbReference>
<dbReference type="InterPro" id="IPR013655">
    <property type="entry name" value="PAS_fold_3"/>
</dbReference>
<dbReference type="PROSITE" id="PS50110">
    <property type="entry name" value="RESPONSE_REGULATORY"/>
    <property type="match status" value="1"/>
</dbReference>
<feature type="domain" description="PAC" evidence="5">
    <location>
        <begin position="230"/>
        <end position="282"/>
    </location>
</feature>
<dbReference type="Pfam" id="PF00072">
    <property type="entry name" value="Response_reg"/>
    <property type="match status" value="1"/>
</dbReference>
<dbReference type="SMART" id="SM00448">
    <property type="entry name" value="REC"/>
    <property type="match status" value="1"/>
</dbReference>
<evidence type="ECO:0000313" key="8">
    <source>
        <dbReference type="Proteomes" id="UP001162030"/>
    </source>
</evidence>
<sequence length="509" mass="57311">MNSINMTPIIRLVLIHSDPECRRNYKQALEGHSTYRFEVVEASTGRQGLKLIRSEAPDCIVVDGQLPDFDTRDLLADLAANVGEDLAPVIVVRSEESAAAITGVPKNLVADYLAEPLDPSFAHRLPDLIAHDVSRIRLLREKNEALEQLRKAEAKYRALVEQIPAITYIASLEAPGKLLYVSPQTRQLGYSPETWLDDPLGIGLLKWIHPDDREAVIEQFATTYERHVPLYCEYRVITHDGKVRWMRDQADIVRDDAGHPLFLQGTLVDIDKDKALERELEQYRRRLDELEAERAARLQKEASVLRVANANPDRTLCDRVEFEQHLEYLLASSRESQAEHVLCYLDLDHFKIFTDTYGSAAGTRLLQSVGDALERRLRQSDILGRLGGDKFGLLLENCPLERAWIVANNLRDAVKNCSLSWAGKDLWISVSIGITALRAAGGNAASVLRDADSACRIAKMKGRDRTYIFDGRDTDELRDALTAKSSAKPRRTDWPVIVDTNAMPLRKKA</sequence>
<reference evidence="7 8" key="1">
    <citation type="submission" date="2023-03" db="EMBL/GenBank/DDBJ databases">
        <authorList>
            <person name="Pearce D."/>
        </authorList>
    </citation>
    <scope>NUCLEOTIDE SEQUENCE [LARGE SCALE GENOMIC DNA]</scope>
    <source>
        <strain evidence="7">Msz</strain>
    </source>
</reference>
<feature type="modified residue" description="4-aspartylphosphate" evidence="1">
    <location>
        <position position="63"/>
    </location>
</feature>
<dbReference type="EMBL" id="OX458333">
    <property type="protein sequence ID" value="CAI8755659.1"/>
    <property type="molecule type" value="Genomic_DNA"/>
</dbReference>
<gene>
    <name evidence="7" type="ORF">MSZNOR_0735</name>
</gene>
<keyword evidence="2" id="KW-0175">Coiled coil</keyword>
<dbReference type="InterPro" id="IPR029787">
    <property type="entry name" value="Nucleotide_cyclase"/>
</dbReference>
<dbReference type="CDD" id="cd01949">
    <property type="entry name" value="GGDEF"/>
    <property type="match status" value="1"/>
</dbReference>
<dbReference type="SUPFAM" id="SSF55073">
    <property type="entry name" value="Nucleotide cyclase"/>
    <property type="match status" value="1"/>
</dbReference>
<dbReference type="InterPro" id="IPR011006">
    <property type="entry name" value="CheY-like_superfamily"/>
</dbReference>
<dbReference type="SUPFAM" id="SSF52172">
    <property type="entry name" value="CheY-like"/>
    <property type="match status" value="1"/>
</dbReference>
<feature type="domain" description="PAS" evidence="4">
    <location>
        <begin position="152"/>
        <end position="227"/>
    </location>
</feature>
<evidence type="ECO:0000256" key="2">
    <source>
        <dbReference type="SAM" id="Coils"/>
    </source>
</evidence>
<evidence type="ECO:0000259" key="5">
    <source>
        <dbReference type="PROSITE" id="PS50113"/>
    </source>
</evidence>
<dbReference type="InterPro" id="IPR000160">
    <property type="entry name" value="GGDEF_dom"/>
</dbReference>
<dbReference type="InterPro" id="IPR001789">
    <property type="entry name" value="Sig_transdc_resp-reg_receiver"/>
</dbReference>
<dbReference type="Gene3D" id="3.30.70.270">
    <property type="match status" value="1"/>
</dbReference>
<dbReference type="RefSeq" id="WP_317963690.1">
    <property type="nucleotide sequence ID" value="NZ_OX458333.1"/>
</dbReference>
<dbReference type="InterPro" id="IPR000014">
    <property type="entry name" value="PAS"/>
</dbReference>
<evidence type="ECO:0000259" key="4">
    <source>
        <dbReference type="PROSITE" id="PS50112"/>
    </source>
</evidence>
<dbReference type="InterPro" id="IPR043128">
    <property type="entry name" value="Rev_trsase/Diguanyl_cyclase"/>
</dbReference>
<dbReference type="PANTHER" id="PTHR44757:SF2">
    <property type="entry name" value="BIOFILM ARCHITECTURE MAINTENANCE PROTEIN MBAA"/>
    <property type="match status" value="1"/>
</dbReference>
<evidence type="ECO:0000259" key="3">
    <source>
        <dbReference type="PROSITE" id="PS50110"/>
    </source>
</evidence>
<dbReference type="Gene3D" id="3.40.50.2300">
    <property type="match status" value="1"/>
</dbReference>
<proteinExistence type="predicted"/>
<dbReference type="InterPro" id="IPR000700">
    <property type="entry name" value="PAS-assoc_C"/>
</dbReference>
<organism evidence="7 8">
    <name type="scientific">Methylocaldum szegediense</name>
    <dbReference type="NCBI Taxonomy" id="73780"/>
    <lineage>
        <taxon>Bacteria</taxon>
        <taxon>Pseudomonadati</taxon>
        <taxon>Pseudomonadota</taxon>
        <taxon>Gammaproteobacteria</taxon>
        <taxon>Methylococcales</taxon>
        <taxon>Methylococcaceae</taxon>
        <taxon>Methylocaldum</taxon>
    </lineage>
</organism>
<dbReference type="NCBIfam" id="TIGR00229">
    <property type="entry name" value="sensory_box"/>
    <property type="match status" value="1"/>
</dbReference>
<dbReference type="NCBIfam" id="TIGR00254">
    <property type="entry name" value="GGDEF"/>
    <property type="match status" value="1"/>
</dbReference>
<dbReference type="SMART" id="SM00267">
    <property type="entry name" value="GGDEF"/>
    <property type="match status" value="1"/>
</dbReference>
<feature type="domain" description="GGDEF" evidence="6">
    <location>
        <begin position="338"/>
        <end position="471"/>
    </location>
</feature>
<dbReference type="SUPFAM" id="SSF55785">
    <property type="entry name" value="PYP-like sensor domain (PAS domain)"/>
    <property type="match status" value="1"/>
</dbReference>
<dbReference type="PROSITE" id="PS50112">
    <property type="entry name" value="PAS"/>
    <property type="match status" value="1"/>
</dbReference>
<evidence type="ECO:0000256" key="1">
    <source>
        <dbReference type="PROSITE-ProRule" id="PRU00169"/>
    </source>
</evidence>
<dbReference type="InterPro" id="IPR035965">
    <property type="entry name" value="PAS-like_dom_sf"/>
</dbReference>
<dbReference type="Proteomes" id="UP001162030">
    <property type="component" value="Chromosome"/>
</dbReference>
<evidence type="ECO:0000259" key="6">
    <source>
        <dbReference type="PROSITE" id="PS50887"/>
    </source>
</evidence>
<name>A0ABM9HXS3_9GAMM</name>
<dbReference type="InterPro" id="IPR001610">
    <property type="entry name" value="PAC"/>
</dbReference>
<dbReference type="PROSITE" id="PS50887">
    <property type="entry name" value="GGDEF"/>
    <property type="match status" value="1"/>
</dbReference>
<dbReference type="Gene3D" id="3.30.450.20">
    <property type="entry name" value="PAS domain"/>
    <property type="match status" value="1"/>
</dbReference>
<dbReference type="PANTHER" id="PTHR44757">
    <property type="entry name" value="DIGUANYLATE CYCLASE DGCP"/>
    <property type="match status" value="1"/>
</dbReference>
<evidence type="ECO:0000313" key="7">
    <source>
        <dbReference type="EMBL" id="CAI8755659.1"/>
    </source>
</evidence>
<dbReference type="SMART" id="SM00086">
    <property type="entry name" value="PAC"/>
    <property type="match status" value="1"/>
</dbReference>
<dbReference type="Pfam" id="PF00990">
    <property type="entry name" value="GGDEF"/>
    <property type="match status" value="1"/>
</dbReference>
<feature type="coiled-coil region" evidence="2">
    <location>
        <begin position="273"/>
        <end position="300"/>
    </location>
</feature>
<accession>A0ABM9HXS3</accession>
<dbReference type="CDD" id="cd00130">
    <property type="entry name" value="PAS"/>
    <property type="match status" value="1"/>
</dbReference>